<name>G7MSW7_MACMU</name>
<dbReference type="GO" id="GO:0005840">
    <property type="term" value="C:ribosome"/>
    <property type="evidence" value="ECO:0007669"/>
    <property type="project" value="UniProtKB-KW"/>
</dbReference>
<dbReference type="PANTHER" id="PTHR11363:SF4">
    <property type="entry name" value="LARGE RIBOSOMAL SUBUNIT PROTEIN UL3"/>
    <property type="match status" value="1"/>
</dbReference>
<dbReference type="AlphaFoldDB" id="G7MSW7"/>
<evidence type="ECO:0000256" key="3">
    <source>
        <dbReference type="ARBA" id="ARBA00023274"/>
    </source>
</evidence>
<keyword evidence="3" id="KW-0687">Ribonucleoprotein</keyword>
<evidence type="ECO:0008006" key="5">
    <source>
        <dbReference type="Google" id="ProtNLM"/>
    </source>
</evidence>
<sequence>VVGTKKQVLTLCKSSLVQTKWRALEKIDLKFIDTTSKFGHGRFQTIGEKKAFMGPLKKDQTAKEEGA</sequence>
<dbReference type="Proteomes" id="UP000013456">
    <property type="component" value="Chromosome 5"/>
</dbReference>
<evidence type="ECO:0000313" key="4">
    <source>
        <dbReference type="EMBL" id="EHH25863.1"/>
    </source>
</evidence>
<feature type="non-terminal residue" evidence="4">
    <location>
        <position position="67"/>
    </location>
</feature>
<dbReference type="GO" id="GO:0003735">
    <property type="term" value="F:structural constituent of ribosome"/>
    <property type="evidence" value="ECO:0007669"/>
    <property type="project" value="InterPro"/>
</dbReference>
<feature type="non-terminal residue" evidence="4">
    <location>
        <position position="1"/>
    </location>
</feature>
<dbReference type="PANTHER" id="PTHR11363">
    <property type="entry name" value="60S RIBOSOMAL PROTEIN L3-RELATED"/>
    <property type="match status" value="1"/>
</dbReference>
<dbReference type="InterPro" id="IPR045077">
    <property type="entry name" value="L3_arc_euk"/>
</dbReference>
<organism evidence="4">
    <name type="scientific">Macaca mulatta</name>
    <name type="common">Rhesus macaque</name>
    <dbReference type="NCBI Taxonomy" id="9544"/>
    <lineage>
        <taxon>Eukaryota</taxon>
        <taxon>Metazoa</taxon>
        <taxon>Chordata</taxon>
        <taxon>Craniata</taxon>
        <taxon>Vertebrata</taxon>
        <taxon>Euteleostomi</taxon>
        <taxon>Mammalia</taxon>
        <taxon>Eutheria</taxon>
        <taxon>Euarchontoglires</taxon>
        <taxon>Primates</taxon>
        <taxon>Haplorrhini</taxon>
        <taxon>Catarrhini</taxon>
        <taxon>Cercopithecidae</taxon>
        <taxon>Cercopithecinae</taxon>
        <taxon>Macaca</taxon>
    </lineage>
</organism>
<dbReference type="FunFam" id="2.40.30.10:FF:000351">
    <property type="entry name" value="Ribosomal protein L3"/>
    <property type="match status" value="1"/>
</dbReference>
<dbReference type="Gene3D" id="2.40.30.10">
    <property type="entry name" value="Translation factors"/>
    <property type="match status" value="1"/>
</dbReference>
<dbReference type="EMBL" id="CM001257">
    <property type="protein sequence ID" value="EHH25863.1"/>
    <property type="molecule type" value="Genomic_DNA"/>
</dbReference>
<proteinExistence type="inferred from homology"/>
<comment type="similarity">
    <text evidence="1">Belongs to the universal ribosomal protein uL3 family.</text>
</comment>
<reference evidence="4" key="1">
    <citation type="journal article" date="2011" name="Nat. Biotechnol.">
        <title>Genome sequencing and comparison of two nonhuman primate animal models, the cynomolgus and Chinese rhesus macaques.</title>
        <authorList>
            <person name="Yan G."/>
            <person name="Zhang G."/>
            <person name="Fang X."/>
            <person name="Zhang Y."/>
            <person name="Li C."/>
            <person name="Ling F."/>
            <person name="Cooper D.N."/>
            <person name="Li Q."/>
            <person name="Li Y."/>
            <person name="van Gool A.J."/>
            <person name="Du H."/>
            <person name="Chen J."/>
            <person name="Chen R."/>
            <person name="Zhang P."/>
            <person name="Huang Z."/>
            <person name="Thompson J.R."/>
            <person name="Meng Y."/>
            <person name="Bai Y."/>
            <person name="Wang J."/>
            <person name="Zhuo M."/>
            <person name="Wang T."/>
            <person name="Huang Y."/>
            <person name="Wei L."/>
            <person name="Li J."/>
            <person name="Wang Z."/>
            <person name="Hu H."/>
            <person name="Yang P."/>
            <person name="Le L."/>
            <person name="Stenson P.D."/>
            <person name="Li B."/>
            <person name="Liu X."/>
            <person name="Ball E.V."/>
            <person name="An N."/>
            <person name="Huang Q."/>
            <person name="Zhang Y."/>
            <person name="Fan W."/>
            <person name="Zhang X."/>
            <person name="Li Y."/>
            <person name="Wang W."/>
            <person name="Katze M.G."/>
            <person name="Su B."/>
            <person name="Nielsen R."/>
            <person name="Yang H."/>
            <person name="Wang J."/>
            <person name="Wang X."/>
            <person name="Wang J."/>
        </authorList>
    </citation>
    <scope>NUCLEOTIDE SEQUENCE [LARGE SCALE GENOMIC DNA]</scope>
    <source>
        <strain evidence="4">CR-5</strain>
    </source>
</reference>
<dbReference type="GO" id="GO:1990904">
    <property type="term" value="C:ribonucleoprotein complex"/>
    <property type="evidence" value="ECO:0007669"/>
    <property type="project" value="UniProtKB-KW"/>
</dbReference>
<dbReference type="InterPro" id="IPR000597">
    <property type="entry name" value="Ribosomal_uL3"/>
</dbReference>
<dbReference type="GO" id="GO:0006412">
    <property type="term" value="P:translation"/>
    <property type="evidence" value="ECO:0007669"/>
    <property type="project" value="InterPro"/>
</dbReference>
<evidence type="ECO:0000256" key="1">
    <source>
        <dbReference type="ARBA" id="ARBA00006540"/>
    </source>
</evidence>
<gene>
    <name evidence="4" type="ORF">EGK_15713</name>
</gene>
<evidence type="ECO:0000256" key="2">
    <source>
        <dbReference type="ARBA" id="ARBA00022980"/>
    </source>
</evidence>
<keyword evidence="2" id="KW-0689">Ribosomal protein</keyword>
<protein>
    <recommendedName>
        <fullName evidence="5">60S ribosomal protein L3</fullName>
    </recommendedName>
</protein>
<accession>G7MSW7</accession>
<dbReference type="Pfam" id="PF00297">
    <property type="entry name" value="Ribosomal_L3"/>
    <property type="match status" value="1"/>
</dbReference>